<dbReference type="Proteomes" id="UP001054837">
    <property type="component" value="Unassembled WGS sequence"/>
</dbReference>
<dbReference type="AlphaFoldDB" id="A0AAV4TJH4"/>
<dbReference type="SUPFAM" id="SSF57756">
    <property type="entry name" value="Retrovirus zinc finger-like domains"/>
    <property type="match status" value="1"/>
</dbReference>
<comment type="caution">
    <text evidence="3">The sequence shown here is derived from an EMBL/GenBank/DDBJ whole genome shotgun (WGS) entry which is preliminary data.</text>
</comment>
<dbReference type="SMART" id="SM00343">
    <property type="entry name" value="ZnF_C2HC"/>
    <property type="match status" value="1"/>
</dbReference>
<sequence length="416" mass="46686">MLVPTVNVLESDNRVHDKVLEAVQANGDTLAKTLNFVNRQLEHLNSRMDKIEAETNSGNGGNWLVSGQRVTCFHCNQPGHYMRDCYQRQAENRGRGANHRGRDIGNGNDYTYGNQRFSGGNNLPKEETEIKHVKGGNIVESLVPTVAHVDPNLDVFYSCTLPLIDIVIGGIKCMALIDSGATMNLIDKSIFHKLKNFVVIEAPPINLKTLSNESISTKLVIKTSVEIKNVKLPGHFVLAEADFSPSFNVILGLEFLNLHKFTLNCDKKLLNNDKFELKCNFERINHSTGCVEGENYSNERACDKQRGKNIEIKKCKSNEKTTKNCENENDKTMEVYFVGKFDKSKKLSKLSASVLKGTTIPPLEKKYIKLRVNDGIRYLKNGQSVFLEKNKISKNYLLARAVAKIENDGKCLEYLG</sequence>
<organism evidence="3 4">
    <name type="scientific">Caerostris darwini</name>
    <dbReference type="NCBI Taxonomy" id="1538125"/>
    <lineage>
        <taxon>Eukaryota</taxon>
        <taxon>Metazoa</taxon>
        <taxon>Ecdysozoa</taxon>
        <taxon>Arthropoda</taxon>
        <taxon>Chelicerata</taxon>
        <taxon>Arachnida</taxon>
        <taxon>Araneae</taxon>
        <taxon>Araneomorphae</taxon>
        <taxon>Entelegynae</taxon>
        <taxon>Araneoidea</taxon>
        <taxon>Araneidae</taxon>
        <taxon>Caerostris</taxon>
    </lineage>
</organism>
<name>A0AAV4TJH4_9ARAC</name>
<keyword evidence="1" id="KW-0479">Metal-binding</keyword>
<reference evidence="3 4" key="1">
    <citation type="submission" date="2021-06" db="EMBL/GenBank/DDBJ databases">
        <title>Caerostris darwini draft genome.</title>
        <authorList>
            <person name="Kono N."/>
            <person name="Arakawa K."/>
        </authorList>
    </citation>
    <scope>NUCLEOTIDE SEQUENCE [LARGE SCALE GENOMIC DNA]</scope>
</reference>
<dbReference type="SUPFAM" id="SSF50630">
    <property type="entry name" value="Acid proteases"/>
    <property type="match status" value="1"/>
</dbReference>
<dbReference type="GO" id="GO:0004190">
    <property type="term" value="F:aspartic-type endopeptidase activity"/>
    <property type="evidence" value="ECO:0007669"/>
    <property type="project" value="InterPro"/>
</dbReference>
<dbReference type="InterPro" id="IPR001969">
    <property type="entry name" value="Aspartic_peptidase_AS"/>
</dbReference>
<dbReference type="GO" id="GO:0006508">
    <property type="term" value="P:proteolysis"/>
    <property type="evidence" value="ECO:0007669"/>
    <property type="project" value="InterPro"/>
</dbReference>
<feature type="domain" description="CCHC-type" evidence="2">
    <location>
        <begin position="72"/>
        <end position="85"/>
    </location>
</feature>
<dbReference type="GO" id="GO:0003676">
    <property type="term" value="F:nucleic acid binding"/>
    <property type="evidence" value="ECO:0007669"/>
    <property type="project" value="InterPro"/>
</dbReference>
<dbReference type="Pfam" id="PF00098">
    <property type="entry name" value="zf-CCHC"/>
    <property type="match status" value="1"/>
</dbReference>
<dbReference type="InterPro" id="IPR021109">
    <property type="entry name" value="Peptidase_aspartic_dom_sf"/>
</dbReference>
<dbReference type="PROSITE" id="PS00141">
    <property type="entry name" value="ASP_PROTEASE"/>
    <property type="match status" value="1"/>
</dbReference>
<dbReference type="EMBL" id="BPLQ01009817">
    <property type="protein sequence ID" value="GIY46768.1"/>
    <property type="molecule type" value="Genomic_DNA"/>
</dbReference>
<evidence type="ECO:0000259" key="2">
    <source>
        <dbReference type="PROSITE" id="PS50158"/>
    </source>
</evidence>
<dbReference type="InterPro" id="IPR036875">
    <property type="entry name" value="Znf_CCHC_sf"/>
</dbReference>
<dbReference type="CDD" id="cd00303">
    <property type="entry name" value="retropepsin_like"/>
    <property type="match status" value="1"/>
</dbReference>
<protein>
    <submittedName>
        <fullName evidence="3">Retrovirus-related Pol polyprotein from transposon 17.6</fullName>
    </submittedName>
</protein>
<dbReference type="PROSITE" id="PS50158">
    <property type="entry name" value="ZF_CCHC"/>
    <property type="match status" value="1"/>
</dbReference>
<dbReference type="GO" id="GO:0008270">
    <property type="term" value="F:zinc ion binding"/>
    <property type="evidence" value="ECO:0007669"/>
    <property type="project" value="UniProtKB-KW"/>
</dbReference>
<proteinExistence type="predicted"/>
<dbReference type="InterPro" id="IPR001878">
    <property type="entry name" value="Znf_CCHC"/>
</dbReference>
<evidence type="ECO:0000313" key="4">
    <source>
        <dbReference type="Proteomes" id="UP001054837"/>
    </source>
</evidence>
<dbReference type="Gene3D" id="4.10.60.10">
    <property type="entry name" value="Zinc finger, CCHC-type"/>
    <property type="match status" value="1"/>
</dbReference>
<keyword evidence="1" id="KW-0862">Zinc</keyword>
<keyword evidence="4" id="KW-1185">Reference proteome</keyword>
<evidence type="ECO:0000313" key="3">
    <source>
        <dbReference type="EMBL" id="GIY46768.1"/>
    </source>
</evidence>
<dbReference type="Gene3D" id="2.40.70.10">
    <property type="entry name" value="Acid Proteases"/>
    <property type="match status" value="1"/>
</dbReference>
<accession>A0AAV4TJH4</accession>
<gene>
    <name evidence="3" type="primary">pol_618</name>
    <name evidence="3" type="ORF">CDAR_494151</name>
</gene>
<evidence type="ECO:0000256" key="1">
    <source>
        <dbReference type="PROSITE-ProRule" id="PRU00047"/>
    </source>
</evidence>
<keyword evidence="1" id="KW-0863">Zinc-finger</keyword>
<dbReference type="Pfam" id="PF13650">
    <property type="entry name" value="Asp_protease_2"/>
    <property type="match status" value="1"/>
</dbReference>